<evidence type="ECO:0000313" key="2">
    <source>
        <dbReference type="EMBL" id="NOJ80497.1"/>
    </source>
</evidence>
<accession>A0A7Y4IJQ5</accession>
<comment type="caution">
    <text evidence="2">The sequence shown here is derived from an EMBL/GenBank/DDBJ whole genome shotgun (WGS) entry which is preliminary data.</text>
</comment>
<sequence length="191" mass="21123">MKKNSNQSVDVRPPSIRPGPARTSAASVPAPLTFPQAVLRPIPSQLELAQNEVTKVVELCDERARHFGTMLGISMSAFELNDPPNTTGQTDALALLVALTRSVESVSLERRDGRWGLWYTKSAPVLSSSQRPTTTVPLRDAPLEARMQFLRKSEEFFREYLKRTEEGLGSPQQAAEMGKSTLAMLDNIKSR</sequence>
<reference evidence="2 3" key="1">
    <citation type="submission" date="2020-05" db="EMBL/GenBank/DDBJ databases">
        <authorList>
            <person name="Whitworth D."/>
        </authorList>
    </citation>
    <scope>NUCLEOTIDE SEQUENCE [LARGE SCALE GENOMIC DNA]</scope>
    <source>
        <strain evidence="2 3">AM005</strain>
    </source>
</reference>
<evidence type="ECO:0000256" key="1">
    <source>
        <dbReference type="SAM" id="MobiDB-lite"/>
    </source>
</evidence>
<dbReference type="AlphaFoldDB" id="A0A7Y4IJQ5"/>
<dbReference type="Proteomes" id="UP000533080">
    <property type="component" value="Unassembled WGS sequence"/>
</dbReference>
<feature type="region of interest" description="Disordered" evidence="1">
    <location>
        <begin position="167"/>
        <end position="191"/>
    </location>
</feature>
<protein>
    <submittedName>
        <fullName evidence="2">Uncharacterized protein</fullName>
    </submittedName>
</protein>
<gene>
    <name evidence="2" type="ORF">HNV28_19560</name>
</gene>
<dbReference type="RefSeq" id="WP_171442662.1">
    <property type="nucleotide sequence ID" value="NZ_JABFNS010000055.1"/>
</dbReference>
<name>A0A7Y4IJQ5_MYXXA</name>
<feature type="region of interest" description="Disordered" evidence="1">
    <location>
        <begin position="1"/>
        <end position="28"/>
    </location>
</feature>
<evidence type="ECO:0000313" key="3">
    <source>
        <dbReference type="Proteomes" id="UP000533080"/>
    </source>
</evidence>
<proteinExistence type="predicted"/>
<dbReference type="EMBL" id="JABFNT010000059">
    <property type="protein sequence ID" value="NOJ80497.1"/>
    <property type="molecule type" value="Genomic_DNA"/>
</dbReference>
<organism evidence="2 3">
    <name type="scientific">Myxococcus xanthus</name>
    <dbReference type="NCBI Taxonomy" id="34"/>
    <lineage>
        <taxon>Bacteria</taxon>
        <taxon>Pseudomonadati</taxon>
        <taxon>Myxococcota</taxon>
        <taxon>Myxococcia</taxon>
        <taxon>Myxococcales</taxon>
        <taxon>Cystobacterineae</taxon>
        <taxon>Myxococcaceae</taxon>
        <taxon>Myxococcus</taxon>
    </lineage>
</organism>